<dbReference type="InterPro" id="IPR004360">
    <property type="entry name" value="Glyas_Fos-R_dOase_dom"/>
</dbReference>
<dbReference type="SUPFAM" id="SSF54593">
    <property type="entry name" value="Glyoxalase/Bleomycin resistance protein/Dihydroxybiphenyl dioxygenase"/>
    <property type="match status" value="1"/>
</dbReference>
<dbReference type="KEGG" id="mcak:MCCS_11590"/>
<dbReference type="PROSITE" id="PS51819">
    <property type="entry name" value="VOC"/>
    <property type="match status" value="1"/>
</dbReference>
<dbReference type="Proteomes" id="UP000194154">
    <property type="component" value="Chromosome"/>
</dbReference>
<dbReference type="RefSeq" id="WP_086042453.1">
    <property type="nucleotide sequence ID" value="NZ_CBCRZA010000005.1"/>
</dbReference>
<dbReference type="GeneID" id="35295289"/>
<dbReference type="PANTHER" id="PTHR36503">
    <property type="entry name" value="BLR2520 PROTEIN"/>
    <property type="match status" value="1"/>
</dbReference>
<name>A0A1W7AB15_9STAP</name>
<evidence type="ECO:0000259" key="1">
    <source>
        <dbReference type="PROSITE" id="PS51819"/>
    </source>
</evidence>
<dbReference type="InterPro" id="IPR037523">
    <property type="entry name" value="VOC_core"/>
</dbReference>
<keyword evidence="3" id="KW-1185">Reference proteome</keyword>
<dbReference type="Pfam" id="PF00903">
    <property type="entry name" value="Glyoxalase"/>
    <property type="match status" value="1"/>
</dbReference>
<protein>
    <submittedName>
        <fullName evidence="2">Glyoxalase-like domain protein</fullName>
    </submittedName>
</protein>
<sequence>MNSYWLNIGVTDVERALNFYRNIGFEIIDERSNHETLGAIKIGDNTICIFKQDILEQFMQTPLKTHTDKPEIIISFDLPTNQAVDELYERIVQAGGNVINKPSVKNGYYGFMFNDVDGHYFNVIVM</sequence>
<gene>
    <name evidence="2" type="ORF">MCCS_11590</name>
</gene>
<feature type="domain" description="VOC" evidence="1">
    <location>
        <begin position="1"/>
        <end position="126"/>
    </location>
</feature>
<dbReference type="STRING" id="1855823.MCCS_11590"/>
<dbReference type="AlphaFoldDB" id="A0A1W7AB15"/>
<dbReference type="EMBL" id="CP021059">
    <property type="protein sequence ID" value="ARQ06805.1"/>
    <property type="molecule type" value="Genomic_DNA"/>
</dbReference>
<dbReference type="InterPro" id="IPR029068">
    <property type="entry name" value="Glyas_Bleomycin-R_OHBP_Dase"/>
</dbReference>
<dbReference type="OrthoDB" id="9798430at2"/>
<organism evidence="2 3">
    <name type="scientific">Macrococcoides canis</name>
    <dbReference type="NCBI Taxonomy" id="1855823"/>
    <lineage>
        <taxon>Bacteria</taxon>
        <taxon>Bacillati</taxon>
        <taxon>Bacillota</taxon>
        <taxon>Bacilli</taxon>
        <taxon>Bacillales</taxon>
        <taxon>Staphylococcaceae</taxon>
        <taxon>Macrococcoides</taxon>
    </lineage>
</organism>
<reference evidence="2 3" key="1">
    <citation type="journal article" date="2017" name="Int. J. Syst. Evol. Microbiol.">
        <title>Macrococcus canis sp. nov., a skin bacterium associated with infections in dogs.</title>
        <authorList>
            <person name="Gobeli Brawand S."/>
            <person name="Cotting K."/>
            <person name="Gomez-Sanz E."/>
            <person name="Collaud A."/>
            <person name="Thomann A."/>
            <person name="Brodard I."/>
            <person name="Rodriguez-Campos S."/>
            <person name="Strauss C."/>
            <person name="Perreten V."/>
        </authorList>
    </citation>
    <scope>NUCLEOTIDE SEQUENCE [LARGE SCALE GENOMIC DNA]</scope>
    <source>
        <strain evidence="2 3">KM45013</strain>
    </source>
</reference>
<accession>A0A1W7AB15</accession>
<dbReference type="Gene3D" id="3.10.180.10">
    <property type="entry name" value="2,3-Dihydroxybiphenyl 1,2-Dioxygenase, domain 1"/>
    <property type="match status" value="1"/>
</dbReference>
<evidence type="ECO:0000313" key="2">
    <source>
        <dbReference type="EMBL" id="ARQ06805.1"/>
    </source>
</evidence>
<dbReference type="PANTHER" id="PTHR36503:SF2">
    <property type="entry name" value="BLR2408 PROTEIN"/>
    <property type="match status" value="1"/>
</dbReference>
<proteinExistence type="predicted"/>
<evidence type="ECO:0000313" key="3">
    <source>
        <dbReference type="Proteomes" id="UP000194154"/>
    </source>
</evidence>